<proteinExistence type="predicted"/>
<name>A0A085LNX4_9BILA</name>
<keyword evidence="2" id="KW-1185">Reference proteome</keyword>
<accession>A0A085LNX4</accession>
<dbReference type="EMBL" id="KL363358">
    <property type="protein sequence ID" value="KFD46670.1"/>
    <property type="molecule type" value="Genomic_DNA"/>
</dbReference>
<reference evidence="1 2" key="1">
    <citation type="journal article" date="2014" name="Nat. Genet.">
        <title>Genome and transcriptome of the porcine whipworm Trichuris suis.</title>
        <authorList>
            <person name="Jex A.R."/>
            <person name="Nejsum P."/>
            <person name="Schwarz E.M."/>
            <person name="Hu L."/>
            <person name="Young N.D."/>
            <person name="Hall R.S."/>
            <person name="Korhonen P.K."/>
            <person name="Liao S."/>
            <person name="Thamsborg S."/>
            <person name="Xia J."/>
            <person name="Xu P."/>
            <person name="Wang S."/>
            <person name="Scheerlinck J.P."/>
            <person name="Hofmann A."/>
            <person name="Sternberg P.W."/>
            <person name="Wang J."/>
            <person name="Gasser R.B."/>
        </authorList>
    </citation>
    <scope>NUCLEOTIDE SEQUENCE [LARGE SCALE GENOMIC DNA]</scope>
    <source>
        <strain evidence="1">DCEP-RM93M</strain>
    </source>
</reference>
<sequence length="86" mass="9850">MTVVLVCRTPREQLLTECGAKYDYAWRGGIQEVINNSAQLRGNRRKVQARDIGEGSRNRLSARNFLCYAQLETAERSPNNYNSEQN</sequence>
<gene>
    <name evidence="1" type="ORF">M513_12438</name>
</gene>
<evidence type="ECO:0000313" key="2">
    <source>
        <dbReference type="Proteomes" id="UP000030764"/>
    </source>
</evidence>
<dbReference type="Proteomes" id="UP000030764">
    <property type="component" value="Unassembled WGS sequence"/>
</dbReference>
<dbReference type="AlphaFoldDB" id="A0A085LNX4"/>
<organism evidence="1 2">
    <name type="scientific">Trichuris suis</name>
    <name type="common">pig whipworm</name>
    <dbReference type="NCBI Taxonomy" id="68888"/>
    <lineage>
        <taxon>Eukaryota</taxon>
        <taxon>Metazoa</taxon>
        <taxon>Ecdysozoa</taxon>
        <taxon>Nematoda</taxon>
        <taxon>Enoplea</taxon>
        <taxon>Dorylaimia</taxon>
        <taxon>Trichinellida</taxon>
        <taxon>Trichuridae</taxon>
        <taxon>Trichuris</taxon>
    </lineage>
</organism>
<evidence type="ECO:0000313" key="1">
    <source>
        <dbReference type="EMBL" id="KFD46670.1"/>
    </source>
</evidence>
<protein>
    <submittedName>
        <fullName evidence="1">Uncharacterized protein</fullName>
    </submittedName>
</protein>